<dbReference type="InterPro" id="IPR015867">
    <property type="entry name" value="N-reg_PII/ATP_PRibTrfase_C"/>
</dbReference>
<dbReference type="Gene3D" id="3.30.70.120">
    <property type="match status" value="1"/>
</dbReference>
<dbReference type="InterPro" id="IPR002187">
    <property type="entry name" value="N-reg_PII"/>
</dbReference>
<dbReference type="AlphaFoldDB" id="A0A0W8G5Q6"/>
<accession>A0A0W8G5Q6</accession>
<protein>
    <submittedName>
        <fullName evidence="1">Nitrogen regulatory protein p-ii</fullName>
    </submittedName>
</protein>
<name>A0A0W8G5Q6_9ZZZZ</name>
<dbReference type="EMBL" id="LNQE01000215">
    <property type="protein sequence ID" value="KUG28487.1"/>
    <property type="molecule type" value="Genomic_DNA"/>
</dbReference>
<gene>
    <name evidence="1" type="ORF">ASZ90_001634</name>
</gene>
<dbReference type="Pfam" id="PF00543">
    <property type="entry name" value="P-II"/>
    <property type="match status" value="1"/>
</dbReference>
<dbReference type="SUPFAM" id="SSF54913">
    <property type="entry name" value="GlnB-like"/>
    <property type="match status" value="1"/>
</dbReference>
<dbReference type="InterPro" id="IPR011322">
    <property type="entry name" value="N-reg_PII-like_a/b"/>
</dbReference>
<evidence type="ECO:0000313" key="1">
    <source>
        <dbReference type="EMBL" id="KUG28487.1"/>
    </source>
</evidence>
<dbReference type="GO" id="GO:0006808">
    <property type="term" value="P:regulation of nitrogen utilization"/>
    <property type="evidence" value="ECO:0007669"/>
    <property type="project" value="InterPro"/>
</dbReference>
<dbReference type="PROSITE" id="PS51343">
    <property type="entry name" value="PII_GLNB_DOM"/>
    <property type="match status" value="1"/>
</dbReference>
<dbReference type="GO" id="GO:0030234">
    <property type="term" value="F:enzyme regulator activity"/>
    <property type="evidence" value="ECO:0007669"/>
    <property type="project" value="InterPro"/>
</dbReference>
<reference evidence="1" key="1">
    <citation type="journal article" date="2015" name="Proc. Natl. Acad. Sci. U.S.A.">
        <title>Networks of energetic and metabolic interactions define dynamics in microbial communities.</title>
        <authorList>
            <person name="Embree M."/>
            <person name="Liu J.K."/>
            <person name="Al-Bassam M.M."/>
            <person name="Zengler K."/>
        </authorList>
    </citation>
    <scope>NUCLEOTIDE SEQUENCE</scope>
</reference>
<proteinExistence type="predicted"/>
<dbReference type="SMART" id="SM00938">
    <property type="entry name" value="P-II"/>
    <property type="match status" value="1"/>
</dbReference>
<sequence length="118" mass="12162">MNVLEGFDCIVTIVEKGRCDPVVAAAKAAGAEGGTIIFGRGTGIREFQSFMGIRIEPEKEIVLTLIKSEISLRVLEAIVAAGNLEKPGTGIAFILPVKGVAGICHLLPCLDGSPGGAS</sequence>
<organism evidence="1">
    <name type="scientific">hydrocarbon metagenome</name>
    <dbReference type="NCBI Taxonomy" id="938273"/>
    <lineage>
        <taxon>unclassified sequences</taxon>
        <taxon>metagenomes</taxon>
        <taxon>ecological metagenomes</taxon>
    </lineage>
</organism>
<comment type="caution">
    <text evidence="1">The sequence shown here is derived from an EMBL/GenBank/DDBJ whole genome shotgun (WGS) entry which is preliminary data.</text>
</comment>